<dbReference type="EMBL" id="JGZB01000011">
    <property type="protein sequence ID" value="KFI67196.1"/>
    <property type="molecule type" value="Genomic_DNA"/>
</dbReference>
<dbReference type="AlphaFoldDB" id="A0A087B846"/>
<reference evidence="1 2" key="1">
    <citation type="submission" date="2014-03" db="EMBL/GenBank/DDBJ databases">
        <title>Genomics of Bifidobacteria.</title>
        <authorList>
            <person name="Ventura M."/>
            <person name="Milani C."/>
            <person name="Lugli G.A."/>
        </authorList>
    </citation>
    <scope>NUCLEOTIDE SEQUENCE [LARGE SCALE GENOMIC DNA]</scope>
    <source>
        <strain evidence="1 2">LMG 11591</strain>
    </source>
</reference>
<comment type="caution">
    <text evidence="1">The sequence shown here is derived from an EMBL/GenBank/DDBJ whole genome shotgun (WGS) entry which is preliminary data.</text>
</comment>
<evidence type="ECO:0000313" key="1">
    <source>
        <dbReference type="EMBL" id="KFI67196.1"/>
    </source>
</evidence>
<dbReference type="Proteomes" id="UP000029052">
    <property type="component" value="Unassembled WGS sequence"/>
</dbReference>
<name>A0A087B846_9BIFI</name>
<accession>A0A087B846</accession>
<evidence type="ECO:0000313" key="2">
    <source>
        <dbReference type="Proteomes" id="UP000029052"/>
    </source>
</evidence>
<protein>
    <submittedName>
        <fullName evidence="1">Uncharacterized protein</fullName>
    </submittedName>
</protein>
<sequence length="22" mass="2527">MSSVVRQDMAAFLHRLDTHIAK</sequence>
<proteinExistence type="predicted"/>
<gene>
    <name evidence="1" type="ORF">BMAGN_1412</name>
</gene>
<keyword evidence="2" id="KW-1185">Reference proteome</keyword>
<organism evidence="1 2">
    <name type="scientific">Bifidobacterium magnum</name>
    <dbReference type="NCBI Taxonomy" id="1692"/>
    <lineage>
        <taxon>Bacteria</taxon>
        <taxon>Bacillati</taxon>
        <taxon>Actinomycetota</taxon>
        <taxon>Actinomycetes</taxon>
        <taxon>Bifidobacteriales</taxon>
        <taxon>Bifidobacteriaceae</taxon>
        <taxon>Bifidobacterium</taxon>
    </lineage>
</organism>